<dbReference type="Gene3D" id="4.10.1110.10">
    <property type="entry name" value="AN1-like Zinc finger"/>
    <property type="match status" value="2"/>
</dbReference>
<dbReference type="GO" id="GO:0008270">
    <property type="term" value="F:zinc ion binding"/>
    <property type="evidence" value="ECO:0007669"/>
    <property type="project" value="UniProtKB-KW"/>
</dbReference>
<feature type="region of interest" description="Disordered" evidence="4">
    <location>
        <begin position="134"/>
        <end position="159"/>
    </location>
</feature>
<dbReference type="InterPro" id="IPR035896">
    <property type="entry name" value="AN1-like_Znf"/>
</dbReference>
<sequence>MSLSVGKACSKLYCGTQDFLPIKCNSCQQTFCREHISIGTGHECQGRGAQATGAEQWVTRQKCELKGCEKPSLDSAANVGSSDAVAERVAAVCDACGGAFCVSHREPKSHNCIPTAVATEDKNAKAKALLAKAFPASKTASSPVNPPTGSPKDPAREARLRKVELMKMRQQAVPVET</sequence>
<dbReference type="PANTHER" id="PTHR14677:SF20">
    <property type="entry name" value="ZINC FINGER AN1-TYPE CONTAINING 2A-RELATED"/>
    <property type="match status" value="1"/>
</dbReference>
<gene>
    <name evidence="6" type="ORF">M407DRAFT_78089</name>
</gene>
<organism evidence="6 7">
    <name type="scientific">Tulasnella calospora MUT 4182</name>
    <dbReference type="NCBI Taxonomy" id="1051891"/>
    <lineage>
        <taxon>Eukaryota</taxon>
        <taxon>Fungi</taxon>
        <taxon>Dikarya</taxon>
        <taxon>Basidiomycota</taxon>
        <taxon>Agaricomycotina</taxon>
        <taxon>Agaricomycetes</taxon>
        <taxon>Cantharellales</taxon>
        <taxon>Tulasnellaceae</taxon>
        <taxon>Tulasnella</taxon>
    </lineage>
</organism>
<keyword evidence="3" id="KW-0862">Zinc</keyword>
<dbReference type="Proteomes" id="UP000054248">
    <property type="component" value="Unassembled WGS sequence"/>
</dbReference>
<dbReference type="SUPFAM" id="SSF118310">
    <property type="entry name" value="AN1-like Zinc finger"/>
    <property type="match status" value="2"/>
</dbReference>
<keyword evidence="2" id="KW-0863">Zinc-finger</keyword>
<keyword evidence="1" id="KW-0479">Metal-binding</keyword>
<evidence type="ECO:0000256" key="1">
    <source>
        <dbReference type="ARBA" id="ARBA00022723"/>
    </source>
</evidence>
<feature type="domain" description="AN1-type" evidence="5">
    <location>
        <begin position="78"/>
        <end position="118"/>
    </location>
</feature>
<evidence type="ECO:0000256" key="2">
    <source>
        <dbReference type="ARBA" id="ARBA00022771"/>
    </source>
</evidence>
<dbReference type="InterPro" id="IPR000058">
    <property type="entry name" value="Znf_AN1"/>
</dbReference>
<reference evidence="7" key="2">
    <citation type="submission" date="2015-01" db="EMBL/GenBank/DDBJ databases">
        <title>Evolutionary Origins and Diversification of the Mycorrhizal Mutualists.</title>
        <authorList>
            <consortium name="DOE Joint Genome Institute"/>
            <consortium name="Mycorrhizal Genomics Consortium"/>
            <person name="Kohler A."/>
            <person name="Kuo A."/>
            <person name="Nagy L.G."/>
            <person name="Floudas D."/>
            <person name="Copeland A."/>
            <person name="Barry K.W."/>
            <person name="Cichocki N."/>
            <person name="Veneault-Fourrey C."/>
            <person name="LaButti K."/>
            <person name="Lindquist E.A."/>
            <person name="Lipzen A."/>
            <person name="Lundell T."/>
            <person name="Morin E."/>
            <person name="Murat C."/>
            <person name="Riley R."/>
            <person name="Ohm R."/>
            <person name="Sun H."/>
            <person name="Tunlid A."/>
            <person name="Henrissat B."/>
            <person name="Grigoriev I.V."/>
            <person name="Hibbett D.S."/>
            <person name="Martin F."/>
        </authorList>
    </citation>
    <scope>NUCLEOTIDE SEQUENCE [LARGE SCALE GENOMIC DNA]</scope>
    <source>
        <strain evidence="7">MUT 4182</strain>
    </source>
</reference>
<accession>A0A0C3LPV5</accession>
<evidence type="ECO:0000256" key="4">
    <source>
        <dbReference type="SAM" id="MobiDB-lite"/>
    </source>
</evidence>
<dbReference type="STRING" id="1051891.A0A0C3LPV5"/>
<evidence type="ECO:0000256" key="3">
    <source>
        <dbReference type="ARBA" id="ARBA00022833"/>
    </source>
</evidence>
<dbReference type="GO" id="GO:0005737">
    <property type="term" value="C:cytoplasm"/>
    <property type="evidence" value="ECO:0007669"/>
    <property type="project" value="TreeGrafter"/>
</dbReference>
<proteinExistence type="predicted"/>
<dbReference type="OrthoDB" id="3175030at2759"/>
<dbReference type="EMBL" id="KN823085">
    <property type="protein sequence ID" value="KIO23437.1"/>
    <property type="molecule type" value="Genomic_DNA"/>
</dbReference>
<dbReference type="AlphaFoldDB" id="A0A0C3LPV5"/>
<evidence type="ECO:0000259" key="5">
    <source>
        <dbReference type="SMART" id="SM00154"/>
    </source>
</evidence>
<evidence type="ECO:0000313" key="6">
    <source>
        <dbReference type="EMBL" id="KIO23437.1"/>
    </source>
</evidence>
<name>A0A0C3LPV5_9AGAM</name>
<protein>
    <recommendedName>
        <fullName evidence="5">AN1-type domain-containing protein</fullName>
    </recommendedName>
</protein>
<dbReference type="Pfam" id="PF01428">
    <property type="entry name" value="zf-AN1"/>
    <property type="match status" value="1"/>
</dbReference>
<evidence type="ECO:0000313" key="7">
    <source>
        <dbReference type="Proteomes" id="UP000054248"/>
    </source>
</evidence>
<feature type="non-terminal residue" evidence="6">
    <location>
        <position position="177"/>
    </location>
</feature>
<keyword evidence="7" id="KW-1185">Reference proteome</keyword>
<dbReference type="PANTHER" id="PTHR14677">
    <property type="entry name" value="ARSENITE INDUCUBLE RNA ASSOCIATED PROTEIN AIP-1-RELATED"/>
    <property type="match status" value="1"/>
</dbReference>
<reference evidence="6 7" key="1">
    <citation type="submission" date="2014-04" db="EMBL/GenBank/DDBJ databases">
        <authorList>
            <consortium name="DOE Joint Genome Institute"/>
            <person name="Kuo A."/>
            <person name="Girlanda M."/>
            <person name="Perotto S."/>
            <person name="Kohler A."/>
            <person name="Nagy L.G."/>
            <person name="Floudas D."/>
            <person name="Copeland A."/>
            <person name="Barry K.W."/>
            <person name="Cichocki N."/>
            <person name="Veneault-Fourrey C."/>
            <person name="LaButti K."/>
            <person name="Lindquist E.A."/>
            <person name="Lipzen A."/>
            <person name="Lundell T."/>
            <person name="Morin E."/>
            <person name="Murat C."/>
            <person name="Sun H."/>
            <person name="Tunlid A."/>
            <person name="Henrissat B."/>
            <person name="Grigoriev I.V."/>
            <person name="Hibbett D.S."/>
            <person name="Martin F."/>
            <person name="Nordberg H.P."/>
            <person name="Cantor M.N."/>
            <person name="Hua S.X."/>
        </authorList>
    </citation>
    <scope>NUCLEOTIDE SEQUENCE [LARGE SCALE GENOMIC DNA]</scope>
    <source>
        <strain evidence="6 7">MUT 4182</strain>
    </source>
</reference>
<dbReference type="HOGENOM" id="CLU_052358_1_0_1"/>
<dbReference type="SMART" id="SM00154">
    <property type="entry name" value="ZnF_AN1"/>
    <property type="match status" value="2"/>
</dbReference>
<feature type="domain" description="AN1-type" evidence="5">
    <location>
        <begin position="9"/>
        <end position="49"/>
    </location>
</feature>